<evidence type="ECO:0008006" key="10">
    <source>
        <dbReference type="Google" id="ProtNLM"/>
    </source>
</evidence>
<dbReference type="InterPro" id="IPR033124">
    <property type="entry name" value="Ser_caboxypep_his_AS"/>
</dbReference>
<dbReference type="Gene3D" id="3.40.50.1820">
    <property type="entry name" value="alpha/beta hydrolase"/>
    <property type="match status" value="1"/>
</dbReference>
<dbReference type="AlphaFoldDB" id="A0A8S0ZC78"/>
<protein>
    <recommendedName>
        <fullName evidence="10">Carboxypeptidase</fullName>
    </recommendedName>
</protein>
<sequence length="446" mass="51097">MELIIVALVLCSAFNHVVLSNDRLILTRYIKNGQATEARKLSEVNSTKFFDIKSHSGFMTVEEKYNNNLFFWFFPAVTPLAQTPWIIWLQGGPGVSSMLGLFDIIGPIKIEDGQVKERKVTWASDYSLLFLDNPVGAGFSFTDDDRGYPNNEDDIGDQMLQFLLQFLEMFPELRSAPLFIAGQSYAGKYVPALGIQIHRYNTDISRNDNDERLIINLRGIAIGNGLVELRNMMHYSDLCRDLGILDGNELSRLETLEEEVVHFIDNRKMVDAANKFNETIEYIKKKSGISIYNFLKDPTKKAPAFEAYITRPDVRELIHVGDSSFHYNNQHVYYKMLPDFANSTKPFVEDLLEYYGVLSYSGQLDLILPYSLSKYMYETLNWSRREQYLHASRRRLRRHTNGAVVGYKKAGGNFIDILVRGAGHLVPADQPEVAKFIIDVFIDEFK</sequence>
<evidence type="ECO:0000256" key="4">
    <source>
        <dbReference type="ARBA" id="ARBA00022729"/>
    </source>
</evidence>
<dbReference type="SUPFAM" id="SSF53474">
    <property type="entry name" value="alpha/beta-Hydrolases"/>
    <property type="match status" value="1"/>
</dbReference>
<name>A0A8S0ZC78_ARCPL</name>
<evidence type="ECO:0000256" key="7">
    <source>
        <dbReference type="SAM" id="SignalP"/>
    </source>
</evidence>
<evidence type="ECO:0000313" key="8">
    <source>
        <dbReference type="EMBL" id="CAB3230539.1"/>
    </source>
</evidence>
<accession>A0A8S0ZC78</accession>
<dbReference type="PROSITE" id="PS00560">
    <property type="entry name" value="CARBOXYPEPT_SER_HIS"/>
    <property type="match status" value="1"/>
</dbReference>
<feature type="chain" id="PRO_5035916112" description="Carboxypeptidase" evidence="7">
    <location>
        <begin position="21"/>
        <end position="446"/>
    </location>
</feature>
<keyword evidence="5" id="KW-0378">Hydrolase</keyword>
<gene>
    <name evidence="8" type="ORF">APLA_LOCUS4635</name>
</gene>
<dbReference type="InterPro" id="IPR001563">
    <property type="entry name" value="Peptidase_S10"/>
</dbReference>
<evidence type="ECO:0000256" key="5">
    <source>
        <dbReference type="ARBA" id="ARBA00022801"/>
    </source>
</evidence>
<keyword evidence="3" id="KW-0645">Protease</keyword>
<dbReference type="Proteomes" id="UP000494256">
    <property type="component" value="Unassembled WGS sequence"/>
</dbReference>
<dbReference type="Pfam" id="PF00450">
    <property type="entry name" value="Peptidase_S10"/>
    <property type="match status" value="1"/>
</dbReference>
<dbReference type="InterPro" id="IPR029058">
    <property type="entry name" value="AB_hydrolase_fold"/>
</dbReference>
<evidence type="ECO:0000256" key="2">
    <source>
        <dbReference type="ARBA" id="ARBA00022645"/>
    </source>
</evidence>
<comment type="similarity">
    <text evidence="1">Belongs to the peptidase S10 family.</text>
</comment>
<organism evidence="8 9">
    <name type="scientific">Arctia plantaginis</name>
    <name type="common">Wood tiger moth</name>
    <name type="synonym">Phalaena plantaginis</name>
    <dbReference type="NCBI Taxonomy" id="874455"/>
    <lineage>
        <taxon>Eukaryota</taxon>
        <taxon>Metazoa</taxon>
        <taxon>Ecdysozoa</taxon>
        <taxon>Arthropoda</taxon>
        <taxon>Hexapoda</taxon>
        <taxon>Insecta</taxon>
        <taxon>Pterygota</taxon>
        <taxon>Neoptera</taxon>
        <taxon>Endopterygota</taxon>
        <taxon>Lepidoptera</taxon>
        <taxon>Glossata</taxon>
        <taxon>Ditrysia</taxon>
        <taxon>Noctuoidea</taxon>
        <taxon>Erebidae</taxon>
        <taxon>Arctiinae</taxon>
        <taxon>Arctia</taxon>
    </lineage>
</organism>
<dbReference type="PANTHER" id="PTHR11802:SF472">
    <property type="entry name" value="SERINE CARBOXYPEPTIDASE CPVL-RELATED"/>
    <property type="match status" value="1"/>
</dbReference>
<evidence type="ECO:0000256" key="6">
    <source>
        <dbReference type="ARBA" id="ARBA00023180"/>
    </source>
</evidence>
<dbReference type="GO" id="GO:0006508">
    <property type="term" value="P:proteolysis"/>
    <property type="evidence" value="ECO:0007669"/>
    <property type="project" value="UniProtKB-KW"/>
</dbReference>
<evidence type="ECO:0000256" key="3">
    <source>
        <dbReference type="ARBA" id="ARBA00022670"/>
    </source>
</evidence>
<comment type="caution">
    <text evidence="8">The sequence shown here is derived from an EMBL/GenBank/DDBJ whole genome shotgun (WGS) entry which is preliminary data.</text>
</comment>
<proteinExistence type="inferred from homology"/>
<dbReference type="OrthoDB" id="271164at2759"/>
<dbReference type="PANTHER" id="PTHR11802">
    <property type="entry name" value="SERINE PROTEASE FAMILY S10 SERINE CARBOXYPEPTIDASE"/>
    <property type="match status" value="1"/>
</dbReference>
<feature type="signal peptide" evidence="7">
    <location>
        <begin position="1"/>
        <end position="20"/>
    </location>
</feature>
<reference evidence="8 9" key="1">
    <citation type="submission" date="2020-04" db="EMBL/GenBank/DDBJ databases">
        <authorList>
            <person name="Wallbank WR R."/>
            <person name="Pardo Diaz C."/>
            <person name="Kozak K."/>
            <person name="Martin S."/>
            <person name="Jiggins C."/>
            <person name="Moest M."/>
            <person name="Warren A I."/>
            <person name="Byers J.R.P. K."/>
            <person name="Montejo-Kovacevich G."/>
            <person name="Yen C E."/>
        </authorList>
    </citation>
    <scope>NUCLEOTIDE SEQUENCE [LARGE SCALE GENOMIC DNA]</scope>
</reference>
<dbReference type="EMBL" id="CADEBD010000288">
    <property type="protein sequence ID" value="CAB3230539.1"/>
    <property type="molecule type" value="Genomic_DNA"/>
</dbReference>
<keyword evidence="6" id="KW-0325">Glycoprotein</keyword>
<dbReference type="PRINTS" id="PR00724">
    <property type="entry name" value="CRBOXYPTASEC"/>
</dbReference>
<keyword evidence="2" id="KW-0121">Carboxypeptidase</keyword>
<dbReference type="GO" id="GO:0004185">
    <property type="term" value="F:serine-type carboxypeptidase activity"/>
    <property type="evidence" value="ECO:0007669"/>
    <property type="project" value="InterPro"/>
</dbReference>
<evidence type="ECO:0000256" key="1">
    <source>
        <dbReference type="ARBA" id="ARBA00009431"/>
    </source>
</evidence>
<keyword evidence="4 7" id="KW-0732">Signal</keyword>
<evidence type="ECO:0000313" key="9">
    <source>
        <dbReference type="Proteomes" id="UP000494256"/>
    </source>
</evidence>